<dbReference type="Pfam" id="PF13538">
    <property type="entry name" value="UvrD_C_2"/>
    <property type="match status" value="1"/>
</dbReference>
<evidence type="ECO:0000259" key="1">
    <source>
        <dbReference type="Pfam" id="PF13538"/>
    </source>
</evidence>
<dbReference type="InterPro" id="IPR036691">
    <property type="entry name" value="Endo/exonu/phosph_ase_sf"/>
</dbReference>
<dbReference type="AlphaFoldDB" id="A0A8H7RS69"/>
<accession>A0A8H7RS69</accession>
<feature type="domain" description="UvrD-like helicase C-terminal" evidence="1">
    <location>
        <begin position="53"/>
        <end position="94"/>
    </location>
</feature>
<dbReference type="Proteomes" id="UP000646827">
    <property type="component" value="Unassembled WGS sequence"/>
</dbReference>
<name>A0A8H7RS69_9FUNG</name>
<keyword evidence="3" id="KW-1185">Reference proteome</keyword>
<dbReference type="InterPro" id="IPR027417">
    <property type="entry name" value="P-loop_NTPase"/>
</dbReference>
<proteinExistence type="predicted"/>
<comment type="caution">
    <text evidence="2">The sequence shown here is derived from an EMBL/GenBank/DDBJ whole genome shotgun (WGS) entry which is preliminary data.</text>
</comment>
<dbReference type="Gene3D" id="3.60.10.10">
    <property type="entry name" value="Endonuclease/exonuclease/phosphatase"/>
    <property type="match status" value="1"/>
</dbReference>
<organism evidence="2 3">
    <name type="scientific">Circinella minor</name>
    <dbReference type="NCBI Taxonomy" id="1195481"/>
    <lineage>
        <taxon>Eukaryota</taxon>
        <taxon>Fungi</taxon>
        <taxon>Fungi incertae sedis</taxon>
        <taxon>Mucoromycota</taxon>
        <taxon>Mucoromycotina</taxon>
        <taxon>Mucoromycetes</taxon>
        <taxon>Mucorales</taxon>
        <taxon>Lichtheimiaceae</taxon>
        <taxon>Circinella</taxon>
    </lineage>
</organism>
<dbReference type="SUPFAM" id="SSF56219">
    <property type="entry name" value="DNase I-like"/>
    <property type="match status" value="1"/>
</dbReference>
<dbReference type="Gene3D" id="3.40.50.300">
    <property type="entry name" value="P-loop containing nucleotide triphosphate hydrolases"/>
    <property type="match status" value="1"/>
</dbReference>
<dbReference type="InterPro" id="IPR027785">
    <property type="entry name" value="UvrD-like_helicase_C"/>
</dbReference>
<protein>
    <recommendedName>
        <fullName evidence="1">UvrD-like helicase C-terminal domain-containing protein</fullName>
    </recommendedName>
</protein>
<dbReference type="OrthoDB" id="6621790at2759"/>
<dbReference type="CDD" id="cd18809">
    <property type="entry name" value="SF1_C_RecD"/>
    <property type="match status" value="1"/>
</dbReference>
<gene>
    <name evidence="2" type="ORF">INT45_012699</name>
</gene>
<reference evidence="2 3" key="1">
    <citation type="submission" date="2020-12" db="EMBL/GenBank/DDBJ databases">
        <title>Metabolic potential, ecology and presence of endohyphal bacteria is reflected in genomic diversity of Mucoromycotina.</title>
        <authorList>
            <person name="Muszewska A."/>
            <person name="Okrasinska A."/>
            <person name="Steczkiewicz K."/>
            <person name="Drgas O."/>
            <person name="Orlowska M."/>
            <person name="Perlinska-Lenart U."/>
            <person name="Aleksandrzak-Piekarczyk T."/>
            <person name="Szatraj K."/>
            <person name="Zielenkiewicz U."/>
            <person name="Pilsyk S."/>
            <person name="Malc E."/>
            <person name="Mieczkowski P."/>
            <person name="Kruszewska J.S."/>
            <person name="Biernat P."/>
            <person name="Pawlowska J."/>
        </authorList>
    </citation>
    <scope>NUCLEOTIDE SEQUENCE [LARGE SCALE GENOMIC DNA]</scope>
    <source>
        <strain evidence="2 3">CBS 142.35</strain>
    </source>
</reference>
<evidence type="ECO:0000313" key="3">
    <source>
        <dbReference type="Proteomes" id="UP000646827"/>
    </source>
</evidence>
<dbReference type="SUPFAM" id="SSF52540">
    <property type="entry name" value="P-loop containing nucleoside triphosphate hydrolases"/>
    <property type="match status" value="1"/>
</dbReference>
<evidence type="ECO:0000313" key="2">
    <source>
        <dbReference type="EMBL" id="KAG2215277.1"/>
    </source>
</evidence>
<dbReference type="EMBL" id="JAEPRB010000530">
    <property type="protein sequence ID" value="KAG2215277.1"/>
    <property type="molecule type" value="Genomic_DNA"/>
</dbReference>
<feature type="non-terminal residue" evidence="2">
    <location>
        <position position="1"/>
    </location>
</feature>
<sequence length="252" mass="28701">MGLCTDLFFRIDARDRPDDTRPLRVWIEFMNKRTGRKKRESHLVVIQFPLTPAQAITIHKFQGQTYDVVVIVLTEGLTQFLIYVACSRARTAAGLHLLGVFRLPRPNINSITETRLAQEHHIALIRGDEVYLTSNFILLAETWTLSTDSDDSLNINGFMLVTRQDSNTSESHRRACGTISYICNDLLERVNHSTSYMPHPMIIISVIGYYGPLIISTVYALPRTPIQDLISALQQLIDTYPNNRFIFAGDFN</sequence>